<dbReference type="AlphaFoldDB" id="A0A9D2FNB7"/>
<evidence type="ECO:0000313" key="6">
    <source>
        <dbReference type="Proteomes" id="UP000824056"/>
    </source>
</evidence>
<keyword evidence="2" id="KW-0378">Hydrolase</keyword>
<accession>A0A9D2FNB7</accession>
<evidence type="ECO:0000256" key="1">
    <source>
        <dbReference type="ARBA" id="ARBA00006285"/>
    </source>
</evidence>
<dbReference type="Pfam" id="PF18088">
    <property type="entry name" value="Glyco_H_20C_C"/>
    <property type="match status" value="1"/>
</dbReference>
<dbReference type="PANTHER" id="PTHR21040:SF8">
    <property type="entry name" value="BCDNA.GH04120"/>
    <property type="match status" value="1"/>
</dbReference>
<dbReference type="GO" id="GO:0005975">
    <property type="term" value="P:carbohydrate metabolic process"/>
    <property type="evidence" value="ECO:0007669"/>
    <property type="project" value="InterPro"/>
</dbReference>
<dbReference type="CDD" id="cd06565">
    <property type="entry name" value="GH20_GcnA-like"/>
    <property type="match status" value="1"/>
</dbReference>
<dbReference type="Proteomes" id="UP000824056">
    <property type="component" value="Unassembled WGS sequence"/>
</dbReference>
<dbReference type="PANTHER" id="PTHR21040">
    <property type="entry name" value="BCDNA.GH04120"/>
    <property type="match status" value="1"/>
</dbReference>
<evidence type="ECO:0000259" key="3">
    <source>
        <dbReference type="Pfam" id="PF00728"/>
    </source>
</evidence>
<name>A0A9D2FNB7_9FIRM</name>
<dbReference type="EMBL" id="DXBG01000017">
    <property type="protein sequence ID" value="HIZ64414.1"/>
    <property type="molecule type" value="Genomic_DNA"/>
</dbReference>
<dbReference type="InterPro" id="IPR041063">
    <property type="entry name" value="Glyco_H_20C_C"/>
</dbReference>
<dbReference type="SUPFAM" id="SSF51445">
    <property type="entry name" value="(Trans)glycosidases"/>
    <property type="match status" value="1"/>
</dbReference>
<evidence type="ECO:0000256" key="2">
    <source>
        <dbReference type="ARBA" id="ARBA00022801"/>
    </source>
</evidence>
<dbReference type="GO" id="GO:0004563">
    <property type="term" value="F:beta-N-acetylhexosaminidase activity"/>
    <property type="evidence" value="ECO:0007669"/>
    <property type="project" value="UniProtKB-ARBA"/>
</dbReference>
<reference evidence="5" key="1">
    <citation type="journal article" date="2021" name="PeerJ">
        <title>Extensive microbial diversity within the chicken gut microbiome revealed by metagenomics and culture.</title>
        <authorList>
            <person name="Gilroy R."/>
            <person name="Ravi A."/>
            <person name="Getino M."/>
            <person name="Pursley I."/>
            <person name="Horton D.L."/>
            <person name="Alikhan N.F."/>
            <person name="Baker D."/>
            <person name="Gharbi K."/>
            <person name="Hall N."/>
            <person name="Watson M."/>
            <person name="Adriaenssens E.M."/>
            <person name="Foster-Nyarko E."/>
            <person name="Jarju S."/>
            <person name="Secka A."/>
            <person name="Antonio M."/>
            <person name="Oren A."/>
            <person name="Chaudhuri R.R."/>
            <person name="La Ragione R."/>
            <person name="Hildebrand F."/>
            <person name="Pallen M.J."/>
        </authorList>
    </citation>
    <scope>NUCLEOTIDE SEQUENCE</scope>
    <source>
        <strain evidence="5">1068</strain>
    </source>
</reference>
<reference evidence="5" key="2">
    <citation type="submission" date="2021-04" db="EMBL/GenBank/DDBJ databases">
        <authorList>
            <person name="Gilroy R."/>
        </authorList>
    </citation>
    <scope>NUCLEOTIDE SEQUENCE</scope>
    <source>
        <strain evidence="5">1068</strain>
    </source>
</reference>
<dbReference type="InterPro" id="IPR038901">
    <property type="entry name" value="HEXDC-like"/>
</dbReference>
<comment type="similarity">
    <text evidence="1">Belongs to the glycosyl hydrolase 20 family.</text>
</comment>
<proteinExistence type="inferred from homology"/>
<comment type="caution">
    <text evidence="5">The sequence shown here is derived from an EMBL/GenBank/DDBJ whole genome shotgun (WGS) entry which is preliminary data.</text>
</comment>
<feature type="domain" description="Glycoside hydrolase family 20 catalytic" evidence="3">
    <location>
        <begin position="90"/>
        <end position="299"/>
    </location>
</feature>
<evidence type="ECO:0000259" key="4">
    <source>
        <dbReference type="Pfam" id="PF18088"/>
    </source>
</evidence>
<dbReference type="InterPro" id="IPR015883">
    <property type="entry name" value="Glyco_hydro_20_cat"/>
</dbReference>
<organism evidence="5 6">
    <name type="scientific">Candidatus Blautia pullicola</name>
    <dbReference type="NCBI Taxonomy" id="2838498"/>
    <lineage>
        <taxon>Bacteria</taxon>
        <taxon>Bacillati</taxon>
        <taxon>Bacillota</taxon>
        <taxon>Clostridia</taxon>
        <taxon>Lachnospirales</taxon>
        <taxon>Lachnospiraceae</taxon>
        <taxon>Blautia</taxon>
    </lineage>
</organism>
<dbReference type="Pfam" id="PF00728">
    <property type="entry name" value="Glyco_hydro_20"/>
    <property type="match status" value="1"/>
</dbReference>
<gene>
    <name evidence="5" type="ORF">H9809_00680</name>
</gene>
<sequence length="630" mass="72422">MMKLLFSGNPQSVSLLERGAHLLLEDCPRLSSSSLTLRIHLLECRDGARLEKKGQDCTISYSHPSLFFSLFNYVLRHPEEDVRHSLTPCFEKRGFMLDCSRNTVATPEKVKSIIRTLARMGMNQLFLYMEETYQVNGHPYFGAYRGRYTKEELKELDQYGALLGIELIPCIQTLGHLSNFLKWPEGDSLKDTSDILMVGNQKVYDFIGELLASLKECFSSRSIHLGMDEAHMLGLGNYLKKNGYRKSSLLMKEHCEKVLNLCQDLDLEPMVWSDMYITSNTGKGYYDVDSSTDTCSWEKPDSNLGLVYWDYYNTDPRLYDNMLRIHQELSPKVIFAGGVWNWNGISPNYGKALTCTKTALTACKAYGIRQVLATAWMDNGGETPIDALYPGLAYFSYLCFHQEVKEEDVSLYFRDCTGGNLEDFWLLDSFDALFWGQGKNIAADNPSKYLLYQDAMLGMFDYHIRNIDTQTYYSTLAQKLEQAVPRNPGYEKLLDFYRYLALVLSQKADLGIRIKSAYDFQDLSTLREISQRIIPNILKNLGIMKSLREELWMCQAKPFGYELLDIKLGGVEARLKSHIRRIESYVSGDVNRLEELEQERLPYWPDSGRTELRENLWNRIVSGCNLIDTV</sequence>
<evidence type="ECO:0000313" key="5">
    <source>
        <dbReference type="EMBL" id="HIZ64414.1"/>
    </source>
</evidence>
<dbReference type="Gene3D" id="1.20.120.670">
    <property type="entry name" value="N-acetyl-b-d-glucoasminidase"/>
    <property type="match status" value="1"/>
</dbReference>
<protein>
    <submittedName>
        <fullName evidence="5">Beta-N-acetylhexosaminidase</fullName>
    </submittedName>
</protein>
<dbReference type="Gene3D" id="3.20.20.80">
    <property type="entry name" value="Glycosidases"/>
    <property type="match status" value="1"/>
</dbReference>
<dbReference type="InterPro" id="IPR017853">
    <property type="entry name" value="GH"/>
</dbReference>
<feature type="domain" description="Glycoside Hydrolase 20C C-terminal" evidence="4">
    <location>
        <begin position="422"/>
        <end position="609"/>
    </location>
</feature>